<keyword evidence="4" id="KW-0862">Zinc</keyword>
<evidence type="ECO:0000256" key="1">
    <source>
        <dbReference type="ARBA" id="ARBA00022670"/>
    </source>
</evidence>
<dbReference type="InterPro" id="IPR043128">
    <property type="entry name" value="Rev_trsase/Diguanyl_cyclase"/>
</dbReference>
<dbReference type="SUPFAM" id="SSF57756">
    <property type="entry name" value="Retrovirus zinc finger-like domains"/>
    <property type="match status" value="1"/>
</dbReference>
<feature type="compositionally biased region" description="Low complexity" evidence="5">
    <location>
        <begin position="59"/>
        <end position="72"/>
    </location>
</feature>
<evidence type="ECO:0000256" key="4">
    <source>
        <dbReference type="PROSITE-ProRule" id="PRU00047"/>
    </source>
</evidence>
<dbReference type="Gene3D" id="3.10.10.10">
    <property type="entry name" value="HIV Type 1 Reverse Transcriptase, subunit A, domain 1"/>
    <property type="match status" value="1"/>
</dbReference>
<evidence type="ECO:0000256" key="2">
    <source>
        <dbReference type="ARBA" id="ARBA00022750"/>
    </source>
</evidence>
<dbReference type="Gene3D" id="3.30.420.10">
    <property type="entry name" value="Ribonuclease H-like superfamily/Ribonuclease H"/>
    <property type="match status" value="1"/>
</dbReference>
<dbReference type="SMART" id="SM00343">
    <property type="entry name" value="ZnF_C2HC"/>
    <property type="match status" value="1"/>
</dbReference>
<dbReference type="Gene3D" id="3.30.70.270">
    <property type="match status" value="2"/>
</dbReference>
<proteinExistence type="predicted"/>
<keyword evidence="2" id="KW-0064">Aspartyl protease</keyword>
<dbReference type="Proteomes" id="UP001652660">
    <property type="component" value="Chromosome 5e"/>
</dbReference>
<accession>A0ABM4UEF3</accession>
<dbReference type="InterPro" id="IPR001584">
    <property type="entry name" value="Integrase_cat-core"/>
</dbReference>
<dbReference type="GeneID" id="113743938"/>
<dbReference type="InterPro" id="IPR043502">
    <property type="entry name" value="DNA/RNA_pol_sf"/>
</dbReference>
<evidence type="ECO:0000259" key="6">
    <source>
        <dbReference type="PROSITE" id="PS50158"/>
    </source>
</evidence>
<dbReference type="PROSITE" id="PS50158">
    <property type="entry name" value="ZF_CCHC"/>
    <property type="match status" value="1"/>
</dbReference>
<keyword evidence="4" id="KW-0863">Zinc-finger</keyword>
<keyword evidence="4" id="KW-0479">Metal-binding</keyword>
<feature type="domain" description="CCHC-type" evidence="6">
    <location>
        <begin position="129"/>
        <end position="144"/>
    </location>
</feature>
<sequence>MEVAMIRANVQEDPEATMARFLNGLNPEIRKKVELHDHFELQQMVSYAEKVEKQALPIRTPSGRTTTSSSTPWRRDQLQTSNAWPRQGNKERENRRMEQPFHPSATTSKPTPRPTLPRANTSTNQPKACFKCKGIGHLMTQCPNRSIIYMNEERMWQSEGEEEYADMPPLEEEGKDDDLVEIEEDLIARTMVTMRVLNAQPQEDDLQRTNIFHTRCKIGDEDQVLCDVIPMQASHVLLGRPWEYDRQADHIGLTNKYKFIMDNLKITLSTLTPTQVYEEQLHLRKEREKRQLREAKKKPNVPKDEEKKKVEAELSERENSSGKRLSEAESLKAKKMSFYASVREIYRVLNAQSLLIVLMYREADYSSFYTLGITNSLPSAIYSLLQEFKDVFPEKLPKGLPPIRGIEHHIDFVSGAILPNRPVYRANPEETKEIQRQVASLLEKDQVHESLSPCAVPVILVPKKEGTWRMCTDCRAINKITVKYRHPIPSKSLDKHVEHLRLVLSALREDRLFANMKKCVFCTPEVNFLGYIVGANGISVDPAKVKAILEWPTPTNVSQVRSFHGLASFYRRFVKDFSTIATPLNEVIKKNMGFQWGKEQEESFLKLKKLLTSAPILALPNFDLTFEVECDASGIGIGAILHQNNRPLAYFSEKLSGGALNYPTYDKELYAVVRALEVWKTSDARHVADLFFKDVVRLHGVPRTIISDRDVKFLSYFWKSLWGELGTKLLFSTSSHPQTDGQTELLTPLDLSPIPVDKCLSADGVKKVEAVRTLHERIRAQIEKKNAQYA</sequence>
<feature type="region of interest" description="Disordered" evidence="5">
    <location>
        <begin position="55"/>
        <end position="124"/>
    </location>
</feature>
<feature type="domain" description="Integrase catalytic" evidence="7">
    <location>
        <begin position="643"/>
        <end position="790"/>
    </location>
</feature>
<dbReference type="PANTHER" id="PTHR35046:SF9">
    <property type="entry name" value="RNA-DIRECTED DNA POLYMERASE"/>
    <property type="match status" value="1"/>
</dbReference>
<dbReference type="SUPFAM" id="SSF56672">
    <property type="entry name" value="DNA/RNA polymerases"/>
    <property type="match status" value="1"/>
</dbReference>
<organism evidence="8 9">
    <name type="scientific">Coffea arabica</name>
    <name type="common">Arabian coffee</name>
    <dbReference type="NCBI Taxonomy" id="13443"/>
    <lineage>
        <taxon>Eukaryota</taxon>
        <taxon>Viridiplantae</taxon>
        <taxon>Streptophyta</taxon>
        <taxon>Embryophyta</taxon>
        <taxon>Tracheophyta</taxon>
        <taxon>Spermatophyta</taxon>
        <taxon>Magnoliopsida</taxon>
        <taxon>eudicotyledons</taxon>
        <taxon>Gunneridae</taxon>
        <taxon>Pentapetalae</taxon>
        <taxon>asterids</taxon>
        <taxon>lamiids</taxon>
        <taxon>Gentianales</taxon>
        <taxon>Rubiaceae</taxon>
        <taxon>Ixoroideae</taxon>
        <taxon>Gardenieae complex</taxon>
        <taxon>Bertiereae - Coffeeae clade</taxon>
        <taxon>Coffeeae</taxon>
        <taxon>Coffea</taxon>
    </lineage>
</organism>
<gene>
    <name evidence="9" type="primary">LOC113743938</name>
</gene>
<keyword evidence="2" id="KW-0378">Hydrolase</keyword>
<dbReference type="InterPro" id="IPR041577">
    <property type="entry name" value="RT_RNaseH_2"/>
</dbReference>
<feature type="compositionally biased region" description="Basic and acidic residues" evidence="5">
    <location>
        <begin position="301"/>
        <end position="326"/>
    </location>
</feature>
<dbReference type="RefSeq" id="XP_071905651.1">
    <property type="nucleotide sequence ID" value="XM_072049550.1"/>
</dbReference>
<dbReference type="Pfam" id="PF17919">
    <property type="entry name" value="RT_RNaseH_2"/>
    <property type="match status" value="1"/>
</dbReference>
<feature type="region of interest" description="Disordered" evidence="5">
    <location>
        <begin position="289"/>
        <end position="326"/>
    </location>
</feature>
<evidence type="ECO:0000313" key="9">
    <source>
        <dbReference type="RefSeq" id="XP_071905651.1"/>
    </source>
</evidence>
<evidence type="ECO:0000259" key="7">
    <source>
        <dbReference type="PROSITE" id="PS50994"/>
    </source>
</evidence>
<reference evidence="9" key="1">
    <citation type="submission" date="2025-08" db="UniProtKB">
        <authorList>
            <consortium name="RefSeq"/>
        </authorList>
    </citation>
    <scope>IDENTIFICATION</scope>
    <source>
        <tissue evidence="9">Leaves</tissue>
    </source>
</reference>
<dbReference type="InterPro" id="IPR036397">
    <property type="entry name" value="RNaseH_sf"/>
</dbReference>
<keyword evidence="8" id="KW-1185">Reference proteome</keyword>
<dbReference type="InterPro" id="IPR036875">
    <property type="entry name" value="Znf_CCHC_sf"/>
</dbReference>
<dbReference type="InterPro" id="IPR012337">
    <property type="entry name" value="RNaseH-like_sf"/>
</dbReference>
<evidence type="ECO:0000313" key="8">
    <source>
        <dbReference type="Proteomes" id="UP001652660"/>
    </source>
</evidence>
<name>A0ABM4UEF3_COFAR</name>
<keyword evidence="1" id="KW-0645">Protease</keyword>
<dbReference type="PROSITE" id="PS50994">
    <property type="entry name" value="INTEGRASE"/>
    <property type="match status" value="1"/>
</dbReference>
<dbReference type="SUPFAM" id="SSF53098">
    <property type="entry name" value="Ribonuclease H-like"/>
    <property type="match status" value="1"/>
</dbReference>
<dbReference type="PANTHER" id="PTHR35046">
    <property type="entry name" value="ZINC KNUCKLE (CCHC-TYPE) FAMILY PROTEIN"/>
    <property type="match status" value="1"/>
</dbReference>
<evidence type="ECO:0000256" key="3">
    <source>
        <dbReference type="ARBA" id="ARBA00023125"/>
    </source>
</evidence>
<protein>
    <submittedName>
        <fullName evidence="9">Uncharacterized protein</fullName>
    </submittedName>
</protein>
<feature type="compositionally biased region" description="Basic and acidic residues" evidence="5">
    <location>
        <begin position="88"/>
        <end position="99"/>
    </location>
</feature>
<keyword evidence="3" id="KW-0238">DNA-binding</keyword>
<dbReference type="InterPro" id="IPR001878">
    <property type="entry name" value="Znf_CCHC"/>
</dbReference>
<evidence type="ECO:0000256" key="5">
    <source>
        <dbReference type="SAM" id="MobiDB-lite"/>
    </source>
</evidence>